<feature type="region of interest" description="Disordered" evidence="1">
    <location>
        <begin position="35"/>
        <end position="62"/>
    </location>
</feature>
<dbReference type="AlphaFoldDB" id="A0A1L7XSA0"/>
<proteinExistence type="predicted"/>
<protein>
    <submittedName>
        <fullName evidence="2">Uncharacterized protein</fullName>
    </submittedName>
</protein>
<accession>A0A1L7XSA0</accession>
<feature type="compositionally biased region" description="Basic residues" evidence="1">
    <location>
        <begin position="235"/>
        <end position="247"/>
    </location>
</feature>
<gene>
    <name evidence="2" type="ORF">PAC_17747</name>
</gene>
<reference evidence="2 3" key="1">
    <citation type="submission" date="2016-03" db="EMBL/GenBank/DDBJ databases">
        <authorList>
            <person name="Ploux O."/>
        </authorList>
    </citation>
    <scope>NUCLEOTIDE SEQUENCE [LARGE SCALE GENOMIC DNA]</scope>
    <source>
        <strain evidence="2 3">UAMH 11012</strain>
    </source>
</reference>
<feature type="compositionally biased region" description="Polar residues" evidence="1">
    <location>
        <begin position="35"/>
        <end position="48"/>
    </location>
</feature>
<keyword evidence="3" id="KW-1185">Reference proteome</keyword>
<sequence length="254" mass="28099">MRPTLIKKVGCLSLQIYLLSSQNLKVLGAPPRPVENNNFGSTRTSTSLPTTYPPQAPTQASTMEDPQAWKDHYDYLEGVNVSHLIEIGRLKNAWVDGESVEIRLDGLNLDHGSGELYTMMLEPGSTSVKVFRTARESGPCGTEYAFVHLDPAQDFHGWYNVGDQGGIKENIWQRKNPEEPVGGKALSKVRTTCHTCGFRASYEWRNQGEDAMDSCQNAKCGAGARWAGGVNQWPGKRKSVKKVKAKKAAKDEEE</sequence>
<evidence type="ECO:0000256" key="1">
    <source>
        <dbReference type="SAM" id="MobiDB-lite"/>
    </source>
</evidence>
<dbReference type="Proteomes" id="UP000184330">
    <property type="component" value="Unassembled WGS sequence"/>
</dbReference>
<evidence type="ECO:0000313" key="2">
    <source>
        <dbReference type="EMBL" id="CZR67848.1"/>
    </source>
</evidence>
<organism evidence="2 3">
    <name type="scientific">Phialocephala subalpina</name>
    <dbReference type="NCBI Taxonomy" id="576137"/>
    <lineage>
        <taxon>Eukaryota</taxon>
        <taxon>Fungi</taxon>
        <taxon>Dikarya</taxon>
        <taxon>Ascomycota</taxon>
        <taxon>Pezizomycotina</taxon>
        <taxon>Leotiomycetes</taxon>
        <taxon>Helotiales</taxon>
        <taxon>Mollisiaceae</taxon>
        <taxon>Phialocephala</taxon>
        <taxon>Phialocephala fortinii species complex</taxon>
    </lineage>
</organism>
<name>A0A1L7XSA0_9HELO</name>
<feature type="region of interest" description="Disordered" evidence="1">
    <location>
        <begin position="231"/>
        <end position="254"/>
    </location>
</feature>
<dbReference type="EMBL" id="FJOG01000048">
    <property type="protein sequence ID" value="CZR67848.1"/>
    <property type="molecule type" value="Genomic_DNA"/>
</dbReference>
<evidence type="ECO:0000313" key="3">
    <source>
        <dbReference type="Proteomes" id="UP000184330"/>
    </source>
</evidence>